<keyword evidence="1" id="KW-0479">Metal-binding</keyword>
<sequence length="214" mass="25635">MKRFAPRVRLPGFITSLYTSAVWRFPETEQVVYLTFDDGPIPEVTPWVLDLLRKENIRATFFCVGENVMKYPEIYRQILDDGHSVGNHTFNHWQGQKHFDKDYFRNIEKAEKYIVSNLFRPPHGWLKASQYRVLKKKFRIIMWDLITCDYDNRLNPDKVFRNVTEFVRPGSIITFHDSIKAKHNMTKVLPRAIRWMKEQGYRFEAIPYEKVRSV</sequence>
<dbReference type="Gene3D" id="3.20.20.370">
    <property type="entry name" value="Glycoside hydrolase/deacetylase"/>
    <property type="match status" value="1"/>
</dbReference>
<evidence type="ECO:0000256" key="2">
    <source>
        <dbReference type="ARBA" id="ARBA00022801"/>
    </source>
</evidence>
<dbReference type="EMBL" id="AP018694">
    <property type="protein sequence ID" value="BBE17781.1"/>
    <property type="molecule type" value="Genomic_DNA"/>
</dbReference>
<feature type="domain" description="NodB homology" evidence="3">
    <location>
        <begin position="30"/>
        <end position="204"/>
    </location>
</feature>
<organism evidence="4 5">
    <name type="scientific">Aquipluma nitroreducens</name>
    <dbReference type="NCBI Taxonomy" id="2010828"/>
    <lineage>
        <taxon>Bacteria</taxon>
        <taxon>Pseudomonadati</taxon>
        <taxon>Bacteroidota</taxon>
        <taxon>Bacteroidia</taxon>
        <taxon>Marinilabiliales</taxon>
        <taxon>Prolixibacteraceae</taxon>
        <taxon>Aquipluma</taxon>
    </lineage>
</organism>
<dbReference type="RefSeq" id="WP_318350753.1">
    <property type="nucleotide sequence ID" value="NZ_AP018694.1"/>
</dbReference>
<dbReference type="PROSITE" id="PS51677">
    <property type="entry name" value="NODB"/>
    <property type="match status" value="1"/>
</dbReference>
<dbReference type="GO" id="GO:0046872">
    <property type="term" value="F:metal ion binding"/>
    <property type="evidence" value="ECO:0007669"/>
    <property type="project" value="UniProtKB-KW"/>
</dbReference>
<evidence type="ECO:0000259" key="3">
    <source>
        <dbReference type="PROSITE" id="PS51677"/>
    </source>
</evidence>
<dbReference type="CDD" id="cd10959">
    <property type="entry name" value="CE4_NodB_like_3"/>
    <property type="match status" value="1"/>
</dbReference>
<name>A0A5K7S893_9BACT</name>
<evidence type="ECO:0000313" key="4">
    <source>
        <dbReference type="EMBL" id="BBE17781.1"/>
    </source>
</evidence>
<dbReference type="SUPFAM" id="SSF88713">
    <property type="entry name" value="Glycoside hydrolase/deacetylase"/>
    <property type="match status" value="1"/>
</dbReference>
<accession>A0A5K7S893</accession>
<protein>
    <submittedName>
        <fullName evidence="4">Polysaccharide deacetylase</fullName>
    </submittedName>
</protein>
<reference evidence="4" key="1">
    <citation type="journal article" date="2020" name="Int. J. Syst. Evol. Microbiol.">
        <title>Aquipluma nitroreducens gen. nov. sp. nov., a novel facultatively anaerobic bacterium isolated from a freshwater lake.</title>
        <authorList>
            <person name="Watanabe M."/>
            <person name="Kojima H."/>
            <person name="Fukui M."/>
        </authorList>
    </citation>
    <scope>NUCLEOTIDE SEQUENCE</scope>
    <source>
        <strain evidence="4">MeG22</strain>
    </source>
</reference>
<dbReference type="InterPro" id="IPR002509">
    <property type="entry name" value="NODB_dom"/>
</dbReference>
<keyword evidence="5" id="KW-1185">Reference proteome</keyword>
<evidence type="ECO:0000256" key="1">
    <source>
        <dbReference type="ARBA" id="ARBA00022723"/>
    </source>
</evidence>
<dbReference type="Pfam" id="PF01522">
    <property type="entry name" value="Polysacc_deac_1"/>
    <property type="match status" value="1"/>
</dbReference>
<dbReference type="KEGG" id="anf:AQPE_1938"/>
<dbReference type="InterPro" id="IPR050248">
    <property type="entry name" value="Polysacc_deacetylase_ArnD"/>
</dbReference>
<dbReference type="GO" id="GO:0016020">
    <property type="term" value="C:membrane"/>
    <property type="evidence" value="ECO:0007669"/>
    <property type="project" value="TreeGrafter"/>
</dbReference>
<proteinExistence type="predicted"/>
<dbReference type="AlphaFoldDB" id="A0A5K7S893"/>
<dbReference type="PANTHER" id="PTHR10587">
    <property type="entry name" value="GLYCOSYL TRANSFERASE-RELATED"/>
    <property type="match status" value="1"/>
</dbReference>
<dbReference type="InterPro" id="IPR011330">
    <property type="entry name" value="Glyco_hydro/deAcase_b/a-brl"/>
</dbReference>
<keyword evidence="2" id="KW-0378">Hydrolase</keyword>
<evidence type="ECO:0000313" key="5">
    <source>
        <dbReference type="Proteomes" id="UP001193389"/>
    </source>
</evidence>
<dbReference type="GO" id="GO:0016810">
    <property type="term" value="F:hydrolase activity, acting on carbon-nitrogen (but not peptide) bonds"/>
    <property type="evidence" value="ECO:0007669"/>
    <property type="project" value="InterPro"/>
</dbReference>
<dbReference type="PANTHER" id="PTHR10587:SF133">
    <property type="entry name" value="CHITIN DEACETYLASE 1-RELATED"/>
    <property type="match status" value="1"/>
</dbReference>
<dbReference type="GO" id="GO:0005975">
    <property type="term" value="P:carbohydrate metabolic process"/>
    <property type="evidence" value="ECO:0007669"/>
    <property type="project" value="InterPro"/>
</dbReference>
<gene>
    <name evidence="4" type="ORF">AQPE_1938</name>
</gene>
<dbReference type="Proteomes" id="UP001193389">
    <property type="component" value="Chromosome"/>
</dbReference>